<dbReference type="Proteomes" id="UP000013782">
    <property type="component" value="Unassembled WGS sequence"/>
</dbReference>
<dbReference type="RefSeq" id="WP_010756340.1">
    <property type="nucleotide sequence ID" value="NZ_ASWD01000002.1"/>
</dbReference>
<evidence type="ECO:0000313" key="1">
    <source>
        <dbReference type="EMBL" id="EOH95348.1"/>
    </source>
</evidence>
<dbReference type="HOGENOM" id="CLU_168150_0_0_9"/>
<reference evidence="1 2" key="1">
    <citation type="submission" date="2013-02" db="EMBL/GenBank/DDBJ databases">
        <title>The Genome Sequence of Enterococcus pallens BAA-351.</title>
        <authorList>
            <consortium name="The Broad Institute Genome Sequencing Platform"/>
            <consortium name="The Broad Institute Genome Sequencing Center for Infectious Disease"/>
            <person name="Earl A.M."/>
            <person name="Gilmore M.S."/>
            <person name="Lebreton F."/>
            <person name="Walker B."/>
            <person name="Young S.K."/>
            <person name="Zeng Q."/>
            <person name="Gargeya S."/>
            <person name="Fitzgerald M."/>
            <person name="Haas B."/>
            <person name="Abouelleil A."/>
            <person name="Alvarado L."/>
            <person name="Arachchi H.M."/>
            <person name="Berlin A.M."/>
            <person name="Chapman S.B."/>
            <person name="Dewar J."/>
            <person name="Goldberg J."/>
            <person name="Griggs A."/>
            <person name="Gujja S."/>
            <person name="Hansen M."/>
            <person name="Howarth C."/>
            <person name="Imamovic A."/>
            <person name="Larimer J."/>
            <person name="McCowan C."/>
            <person name="Murphy C."/>
            <person name="Neiman D."/>
            <person name="Pearson M."/>
            <person name="Priest M."/>
            <person name="Roberts A."/>
            <person name="Saif S."/>
            <person name="Shea T."/>
            <person name="Sisk P."/>
            <person name="Sykes S."/>
            <person name="Wortman J."/>
            <person name="Nusbaum C."/>
            <person name="Birren B."/>
        </authorList>
    </citation>
    <scope>NUCLEOTIDE SEQUENCE [LARGE SCALE GENOMIC DNA]</scope>
    <source>
        <strain evidence="1 2">ATCC BAA-351</strain>
    </source>
</reference>
<dbReference type="Pfam" id="PF13108">
    <property type="entry name" value="DUF3969"/>
    <property type="match status" value="1"/>
</dbReference>
<dbReference type="InterPro" id="IPR025083">
    <property type="entry name" value="DUF3969"/>
</dbReference>
<dbReference type="OrthoDB" id="6899556at2"/>
<dbReference type="EMBL" id="AJAQ01000011">
    <property type="protein sequence ID" value="EOH95348.1"/>
    <property type="molecule type" value="Genomic_DNA"/>
</dbReference>
<proteinExistence type="predicted"/>
<accession>R2QJJ4</accession>
<organism evidence="1 2">
    <name type="scientific">Enterococcus pallens ATCC BAA-351</name>
    <dbReference type="NCBI Taxonomy" id="1158607"/>
    <lineage>
        <taxon>Bacteria</taxon>
        <taxon>Bacillati</taxon>
        <taxon>Bacillota</taxon>
        <taxon>Bacilli</taxon>
        <taxon>Lactobacillales</taxon>
        <taxon>Enterococcaceae</taxon>
        <taxon>Enterococcus</taxon>
    </lineage>
</organism>
<dbReference type="eggNOG" id="ENOG5031363">
    <property type="taxonomic scope" value="Bacteria"/>
</dbReference>
<comment type="caution">
    <text evidence="1">The sequence shown here is derived from an EMBL/GenBank/DDBJ whole genome shotgun (WGS) entry which is preliminary data.</text>
</comment>
<evidence type="ECO:0008006" key="3">
    <source>
        <dbReference type="Google" id="ProtNLM"/>
    </source>
</evidence>
<gene>
    <name evidence="1" type="ORF">UAU_01310</name>
</gene>
<protein>
    <recommendedName>
        <fullName evidence="3">DUF3969 family protein</fullName>
    </recommendedName>
</protein>
<evidence type="ECO:0000313" key="2">
    <source>
        <dbReference type="Proteomes" id="UP000013782"/>
    </source>
</evidence>
<name>R2QJJ4_9ENTE</name>
<keyword evidence="2" id="KW-1185">Reference proteome</keyword>
<sequence>MDLELKSRTEGDSNKIVLVCTIGLLEALKAKLLTTNECEQYLFSPYSVSILNRKGIDRKVVEIIEFACELEDVESLRPERLDSNIDYLINKAKERLKSIEFDPNFNIKRKWLNEDQ</sequence>
<dbReference type="AlphaFoldDB" id="R2QJJ4"/>